<evidence type="ECO:0000256" key="1">
    <source>
        <dbReference type="SAM" id="MobiDB-lite"/>
    </source>
</evidence>
<gene>
    <name evidence="2" type="ORF">G6O67_004435</name>
</gene>
<evidence type="ECO:0000313" key="3">
    <source>
        <dbReference type="Proteomes" id="UP000557566"/>
    </source>
</evidence>
<dbReference type="AlphaFoldDB" id="A0A8H4PMV5"/>
<keyword evidence="3" id="KW-1185">Reference proteome</keyword>
<feature type="compositionally biased region" description="Polar residues" evidence="1">
    <location>
        <begin position="1"/>
        <end position="19"/>
    </location>
</feature>
<organism evidence="2 3">
    <name type="scientific">Ophiocordyceps sinensis</name>
    <dbReference type="NCBI Taxonomy" id="72228"/>
    <lineage>
        <taxon>Eukaryota</taxon>
        <taxon>Fungi</taxon>
        <taxon>Dikarya</taxon>
        <taxon>Ascomycota</taxon>
        <taxon>Pezizomycotina</taxon>
        <taxon>Sordariomycetes</taxon>
        <taxon>Hypocreomycetidae</taxon>
        <taxon>Hypocreales</taxon>
        <taxon>Ophiocordycipitaceae</taxon>
        <taxon>Ophiocordyceps</taxon>
    </lineage>
</organism>
<sequence>MSRGSSETTARPRCSRSTTGRGGETKVDGLDLRVTISNKNSMARSVPTAVDERKRRIKDLLGVKSRV</sequence>
<protein>
    <submittedName>
        <fullName evidence="2">Uncharacterized protein</fullName>
    </submittedName>
</protein>
<accession>A0A8H4PMV5</accession>
<dbReference type="Proteomes" id="UP000557566">
    <property type="component" value="Unassembled WGS sequence"/>
</dbReference>
<proteinExistence type="predicted"/>
<comment type="caution">
    <text evidence="2">The sequence shown here is derived from an EMBL/GenBank/DDBJ whole genome shotgun (WGS) entry which is preliminary data.</text>
</comment>
<feature type="region of interest" description="Disordered" evidence="1">
    <location>
        <begin position="1"/>
        <end position="30"/>
    </location>
</feature>
<evidence type="ECO:0000313" key="2">
    <source>
        <dbReference type="EMBL" id="KAF4507997.1"/>
    </source>
</evidence>
<name>A0A8H4PMV5_9HYPO</name>
<dbReference type="EMBL" id="JAAVMX010000005">
    <property type="protein sequence ID" value="KAF4507997.1"/>
    <property type="molecule type" value="Genomic_DNA"/>
</dbReference>
<reference evidence="2 3" key="1">
    <citation type="journal article" date="2020" name="Genome Biol. Evol.">
        <title>A new high-quality draft genome assembly of the Chinese cordyceps Ophiocordyceps sinensis.</title>
        <authorList>
            <person name="Shu R."/>
            <person name="Zhang J."/>
            <person name="Meng Q."/>
            <person name="Zhang H."/>
            <person name="Zhou G."/>
            <person name="Li M."/>
            <person name="Wu P."/>
            <person name="Zhao Y."/>
            <person name="Chen C."/>
            <person name="Qin Q."/>
        </authorList>
    </citation>
    <scope>NUCLEOTIDE SEQUENCE [LARGE SCALE GENOMIC DNA]</scope>
    <source>
        <strain evidence="2 3">IOZ07</strain>
    </source>
</reference>